<proteinExistence type="predicted"/>
<reference evidence="2" key="1">
    <citation type="submission" date="2019-02" db="EMBL/GenBank/DDBJ databases">
        <authorList>
            <person name="Pothier F.J."/>
        </authorList>
    </citation>
    <scope>NUCLEOTIDE SEQUENCE</scope>
    <source>
        <strain evidence="2">CI-1B</strain>
    </source>
</reference>
<dbReference type="Pfam" id="PF04471">
    <property type="entry name" value="Mrr_cat"/>
    <property type="match status" value="1"/>
</dbReference>
<dbReference type="GO" id="GO:0004519">
    <property type="term" value="F:endonuclease activity"/>
    <property type="evidence" value="ECO:0007669"/>
    <property type="project" value="InterPro"/>
</dbReference>
<organism evidence="2 3">
    <name type="scientific">Bradyrhizobium ivorense</name>
    <dbReference type="NCBI Taxonomy" id="2511166"/>
    <lineage>
        <taxon>Bacteria</taxon>
        <taxon>Pseudomonadati</taxon>
        <taxon>Pseudomonadota</taxon>
        <taxon>Alphaproteobacteria</taxon>
        <taxon>Hyphomicrobiales</taxon>
        <taxon>Nitrobacteraceae</taxon>
        <taxon>Bradyrhizobium</taxon>
    </lineage>
</organism>
<accession>A0A508T752</accession>
<keyword evidence="3" id="KW-1185">Reference proteome</keyword>
<gene>
    <name evidence="2" type="ORF">CI1B_23780</name>
</gene>
<evidence type="ECO:0000313" key="3">
    <source>
        <dbReference type="Proteomes" id="UP000328092"/>
    </source>
</evidence>
<dbReference type="RefSeq" id="WP_139859092.1">
    <property type="nucleotide sequence ID" value="NZ_CAADFC020000008.1"/>
</dbReference>
<dbReference type="Proteomes" id="UP000328092">
    <property type="component" value="Unassembled WGS sequence"/>
</dbReference>
<dbReference type="OrthoDB" id="8266114at2"/>
<evidence type="ECO:0000313" key="2">
    <source>
        <dbReference type="EMBL" id="VIO68828.1"/>
    </source>
</evidence>
<name>A0A508T752_9BRAD</name>
<evidence type="ECO:0000259" key="1">
    <source>
        <dbReference type="Pfam" id="PF04471"/>
    </source>
</evidence>
<dbReference type="InterPro" id="IPR007560">
    <property type="entry name" value="Restrct_endonuc_IV_Mrr"/>
</dbReference>
<protein>
    <recommendedName>
        <fullName evidence="1">Restriction endonuclease type IV Mrr domain-containing protein</fullName>
    </recommendedName>
</protein>
<dbReference type="GO" id="GO:0009307">
    <property type="term" value="P:DNA restriction-modification system"/>
    <property type="evidence" value="ECO:0007669"/>
    <property type="project" value="InterPro"/>
</dbReference>
<dbReference type="GO" id="GO:0003677">
    <property type="term" value="F:DNA binding"/>
    <property type="evidence" value="ECO:0007669"/>
    <property type="project" value="InterPro"/>
</dbReference>
<dbReference type="AlphaFoldDB" id="A0A508T752"/>
<dbReference type="SUPFAM" id="SSF52980">
    <property type="entry name" value="Restriction endonuclease-like"/>
    <property type="match status" value="1"/>
</dbReference>
<dbReference type="InterPro" id="IPR011335">
    <property type="entry name" value="Restrct_endonuc-II-like"/>
</dbReference>
<sequence>MSNKIKGRLLEDLVAMLHAAPGVTVETRRKLPVIRGNRKRKREVDVLITADVAGYPVHIAIGCKNESKPLDTDAVDNFAGILEDTGIPLQQGILVSAKGYTADARDAAAARRIRTLVFEGLNVDRLSQEINAALKAVVYLLVSQFNLSMLPYVPEGWKDDGLFITVVLDRLDEPPITEILNAIWFLWVSEKIPASIGEHLVRLAPKNPDATWIAVGAVTVTGWMASAPGIVKHGILRDAQAGTIDRVHIAATFEETKGPLTLEPVTSEKALADIVEKQRNSLVMRIRVPRIVSDVGYWPPTVAAMNKAKALFDAGKKITFEDMEDTNIMDAWRFKTS</sequence>
<dbReference type="EMBL" id="CAADFC020000008">
    <property type="protein sequence ID" value="VIO68828.1"/>
    <property type="molecule type" value="Genomic_DNA"/>
</dbReference>
<feature type="domain" description="Restriction endonuclease type IV Mrr" evidence="1">
    <location>
        <begin position="4"/>
        <end position="116"/>
    </location>
</feature>
<comment type="caution">
    <text evidence="2">The sequence shown here is derived from an EMBL/GenBank/DDBJ whole genome shotgun (WGS) entry which is preliminary data.</text>
</comment>